<keyword evidence="3" id="KW-1003">Cell membrane</keyword>
<comment type="subcellular location">
    <subcellularLocation>
        <location evidence="1 7">Cell membrane</location>
        <topology evidence="1 7">Multi-pass membrane protein</topology>
    </subcellularLocation>
</comment>
<feature type="transmembrane region" description="Helical" evidence="7">
    <location>
        <begin position="158"/>
        <end position="178"/>
    </location>
</feature>
<dbReference type="PANTHER" id="PTHR30151:SF19">
    <property type="entry name" value="ABC TRANSPORTER PERMEASE"/>
    <property type="match status" value="1"/>
</dbReference>
<evidence type="ECO:0000256" key="1">
    <source>
        <dbReference type="ARBA" id="ARBA00004651"/>
    </source>
</evidence>
<keyword evidence="6 7" id="KW-0472">Membrane</keyword>
<organism evidence="10 11">
    <name type="scientific">Sedimentibacter acidaminivorans</name>
    <dbReference type="NCBI Taxonomy" id="913099"/>
    <lineage>
        <taxon>Bacteria</taxon>
        <taxon>Bacillati</taxon>
        <taxon>Bacillota</taxon>
        <taxon>Tissierellia</taxon>
        <taxon>Sedimentibacter</taxon>
    </lineage>
</organism>
<keyword evidence="5 7" id="KW-1133">Transmembrane helix</keyword>
<protein>
    <submittedName>
        <fullName evidence="10">NitT/TauT family transport system permease protein</fullName>
    </submittedName>
</protein>
<dbReference type="Gene3D" id="1.10.3720.10">
    <property type="entry name" value="MetI-like"/>
    <property type="match status" value="1"/>
</dbReference>
<dbReference type="Proteomes" id="UP001519342">
    <property type="component" value="Unassembled WGS sequence"/>
</dbReference>
<feature type="compositionally biased region" description="Basic and acidic residues" evidence="8">
    <location>
        <begin position="7"/>
        <end position="20"/>
    </location>
</feature>
<keyword evidence="2 7" id="KW-0813">Transport</keyword>
<comment type="caution">
    <text evidence="10">The sequence shown here is derived from an EMBL/GenBank/DDBJ whole genome shotgun (WGS) entry which is preliminary data.</text>
</comment>
<evidence type="ECO:0000313" key="11">
    <source>
        <dbReference type="Proteomes" id="UP001519342"/>
    </source>
</evidence>
<feature type="transmembrane region" description="Helical" evidence="7">
    <location>
        <begin position="101"/>
        <end position="120"/>
    </location>
</feature>
<dbReference type="PROSITE" id="PS50928">
    <property type="entry name" value="ABC_TM1"/>
    <property type="match status" value="1"/>
</dbReference>
<feature type="transmembrane region" description="Helical" evidence="7">
    <location>
        <begin position="222"/>
        <end position="242"/>
    </location>
</feature>
<evidence type="ECO:0000256" key="3">
    <source>
        <dbReference type="ARBA" id="ARBA00022475"/>
    </source>
</evidence>
<comment type="similarity">
    <text evidence="7">Belongs to the binding-protein-dependent transport system permease family.</text>
</comment>
<feature type="domain" description="ABC transmembrane type-1" evidence="9">
    <location>
        <begin position="89"/>
        <end position="273"/>
    </location>
</feature>
<name>A0ABS4GE10_9FIRM</name>
<feature type="region of interest" description="Disordered" evidence="8">
    <location>
        <begin position="1"/>
        <end position="20"/>
    </location>
</feature>
<evidence type="ECO:0000256" key="6">
    <source>
        <dbReference type="ARBA" id="ARBA00023136"/>
    </source>
</evidence>
<proteinExistence type="inferred from homology"/>
<dbReference type="EMBL" id="JAGGKS010000004">
    <property type="protein sequence ID" value="MBP1925941.1"/>
    <property type="molecule type" value="Genomic_DNA"/>
</dbReference>
<reference evidence="10 11" key="1">
    <citation type="submission" date="2021-03" db="EMBL/GenBank/DDBJ databases">
        <title>Genomic Encyclopedia of Type Strains, Phase IV (KMG-IV): sequencing the most valuable type-strain genomes for metagenomic binning, comparative biology and taxonomic classification.</title>
        <authorList>
            <person name="Goeker M."/>
        </authorList>
    </citation>
    <scope>NUCLEOTIDE SEQUENCE [LARGE SCALE GENOMIC DNA]</scope>
    <source>
        <strain evidence="10 11">DSM 24004</strain>
    </source>
</reference>
<accession>A0ABS4GE10</accession>
<feature type="transmembrane region" description="Helical" evidence="7">
    <location>
        <begin position="254"/>
        <end position="276"/>
    </location>
</feature>
<dbReference type="PANTHER" id="PTHR30151">
    <property type="entry name" value="ALKANE SULFONATE ABC TRANSPORTER-RELATED, MEMBRANE SUBUNIT"/>
    <property type="match status" value="1"/>
</dbReference>
<evidence type="ECO:0000256" key="2">
    <source>
        <dbReference type="ARBA" id="ARBA00022448"/>
    </source>
</evidence>
<evidence type="ECO:0000313" key="10">
    <source>
        <dbReference type="EMBL" id="MBP1925941.1"/>
    </source>
</evidence>
<keyword evidence="4 7" id="KW-0812">Transmembrane</keyword>
<dbReference type="CDD" id="cd06261">
    <property type="entry name" value="TM_PBP2"/>
    <property type="match status" value="1"/>
</dbReference>
<dbReference type="InterPro" id="IPR035906">
    <property type="entry name" value="MetI-like_sf"/>
</dbReference>
<dbReference type="InterPro" id="IPR000515">
    <property type="entry name" value="MetI-like"/>
</dbReference>
<evidence type="ECO:0000256" key="5">
    <source>
        <dbReference type="ARBA" id="ARBA00022989"/>
    </source>
</evidence>
<dbReference type="SUPFAM" id="SSF161098">
    <property type="entry name" value="MetI-like"/>
    <property type="match status" value="1"/>
</dbReference>
<gene>
    <name evidence="10" type="ORF">J2Z76_001802</name>
</gene>
<evidence type="ECO:0000256" key="4">
    <source>
        <dbReference type="ARBA" id="ARBA00022692"/>
    </source>
</evidence>
<evidence type="ECO:0000256" key="7">
    <source>
        <dbReference type="RuleBase" id="RU363032"/>
    </source>
</evidence>
<keyword evidence="11" id="KW-1185">Reference proteome</keyword>
<sequence length="283" mass="31760">MYQESSKLPKVENKDTMKSDEHVSKEQLEYLQSIKREKRFIRVSQILFLIIFFSLWQYAASKGMIDTFLTSSPKAIWDLMFKFIVDGSLFNHLYVSTMETIAGFFLGTSIGILVAVFLWWSEKVAKIFEPYLVILNSLPKTALAPIMILWAGTGFSGIVVTAASISVVVTTMTVYTGFMSVENDKIVLLRTFGANKNQVLRKVIIPANLPLIVSVIKVNIGLSWIGVIVGEFLVSKAGIGYLIVYGSQVFKLDLVMMGVFVLAVIAGLMYFFAAWIEKKLIKY</sequence>
<evidence type="ECO:0000259" key="9">
    <source>
        <dbReference type="PROSITE" id="PS50928"/>
    </source>
</evidence>
<evidence type="ECO:0000256" key="8">
    <source>
        <dbReference type="SAM" id="MobiDB-lite"/>
    </source>
</evidence>
<feature type="transmembrane region" description="Helical" evidence="7">
    <location>
        <begin position="40"/>
        <end position="59"/>
    </location>
</feature>
<dbReference type="Pfam" id="PF00528">
    <property type="entry name" value="BPD_transp_1"/>
    <property type="match status" value="1"/>
</dbReference>